<dbReference type="Gene3D" id="2.130.10.10">
    <property type="entry name" value="YVTN repeat-like/Quinoprotein amine dehydrogenase"/>
    <property type="match status" value="1"/>
</dbReference>
<dbReference type="SUPFAM" id="SSF50978">
    <property type="entry name" value="WD40 repeat-like"/>
    <property type="match status" value="1"/>
</dbReference>
<evidence type="ECO:0000259" key="4">
    <source>
        <dbReference type="Pfam" id="PF12894"/>
    </source>
</evidence>
<dbReference type="PANTHER" id="PTHR19857">
    <property type="entry name" value="MITOCHONDRIAL DIVISION PROTEIN 1-RELATED"/>
    <property type="match status" value="1"/>
</dbReference>
<sequence>MKAGDGGLDGRQSRMTASSLSKHTGSVFCVKFGSQAQQLGVVQEERMIRLHGGVVSDGRLCWSAQSWSGIPCYPVPREQIYRNGVDVYIPAGDCKPFQSPVSYQRKSPARRSDGVPGALDPPGCNKDGSGAVGSVTAALKLINTTIGQGGCHGNRRQKVVGVFSLWREAKKDRRLFKTLTCGIQGFCNILPLIAVSYLDGTLAIYDVSSQVLRHRCQHEAGIVHLQWEESSSVVSTCSLDGALRLWDARSGNMVSEYHGHTAEILDFTINREASLAVTASGDNQGKVFCLQRPDR</sequence>
<feature type="domain" description="Anaphase-promoting complex subunit 4-like WD40" evidence="4">
    <location>
        <begin position="186"/>
        <end position="264"/>
    </location>
</feature>
<dbReference type="InterPro" id="IPR001680">
    <property type="entry name" value="WD40_rpt"/>
</dbReference>
<evidence type="ECO:0000313" key="6">
    <source>
        <dbReference type="Proteomes" id="UP001279410"/>
    </source>
</evidence>
<feature type="repeat" description="WD" evidence="3">
    <location>
        <begin position="215"/>
        <end position="256"/>
    </location>
</feature>
<dbReference type="InterPro" id="IPR019775">
    <property type="entry name" value="WD40_repeat_CS"/>
</dbReference>
<dbReference type="PROSITE" id="PS50294">
    <property type="entry name" value="WD_REPEATS_REGION"/>
    <property type="match status" value="1"/>
</dbReference>
<name>A0AAD3MY76_LATJO</name>
<dbReference type="Pfam" id="PF12894">
    <property type="entry name" value="ANAPC4_WD40"/>
    <property type="match status" value="1"/>
</dbReference>
<dbReference type="InterPro" id="IPR036322">
    <property type="entry name" value="WD40_repeat_dom_sf"/>
</dbReference>
<evidence type="ECO:0000256" key="1">
    <source>
        <dbReference type="ARBA" id="ARBA00022574"/>
    </source>
</evidence>
<gene>
    <name evidence="5" type="ORF">AKAME5_001500300</name>
</gene>
<evidence type="ECO:0000256" key="3">
    <source>
        <dbReference type="PROSITE-ProRule" id="PRU00221"/>
    </source>
</evidence>
<comment type="caution">
    <text evidence="5">The sequence shown here is derived from an EMBL/GenBank/DDBJ whole genome shotgun (WGS) entry which is preliminary data.</text>
</comment>
<proteinExistence type="predicted"/>
<accession>A0AAD3MY76</accession>
<dbReference type="PANTHER" id="PTHR19857:SF8">
    <property type="entry name" value="ANGIO-ASSOCIATED MIGRATORY CELL PROTEIN"/>
    <property type="match status" value="1"/>
</dbReference>
<protein>
    <submittedName>
        <fullName evidence="5">Angio-associated migratory cell protein</fullName>
    </submittedName>
</protein>
<dbReference type="EMBL" id="BRZM01000061">
    <property type="protein sequence ID" value="GLD63373.1"/>
    <property type="molecule type" value="Genomic_DNA"/>
</dbReference>
<keyword evidence="1 3" id="KW-0853">WD repeat</keyword>
<reference evidence="5" key="1">
    <citation type="submission" date="2022-08" db="EMBL/GenBank/DDBJ databases">
        <title>Genome sequencing of akame (Lates japonicus).</title>
        <authorList>
            <person name="Hashiguchi Y."/>
            <person name="Takahashi H."/>
        </authorList>
    </citation>
    <scope>NUCLEOTIDE SEQUENCE</scope>
    <source>
        <strain evidence="5">Kochi</strain>
    </source>
</reference>
<dbReference type="Proteomes" id="UP001279410">
    <property type="component" value="Unassembled WGS sequence"/>
</dbReference>
<dbReference type="GO" id="GO:0005829">
    <property type="term" value="C:cytosol"/>
    <property type="evidence" value="ECO:0007669"/>
    <property type="project" value="TreeGrafter"/>
</dbReference>
<keyword evidence="6" id="KW-1185">Reference proteome</keyword>
<dbReference type="AlphaFoldDB" id="A0AAD3MY76"/>
<dbReference type="PROSITE" id="PS00678">
    <property type="entry name" value="WD_REPEATS_1"/>
    <property type="match status" value="1"/>
</dbReference>
<dbReference type="PROSITE" id="PS50082">
    <property type="entry name" value="WD_REPEATS_2"/>
    <property type="match status" value="1"/>
</dbReference>
<dbReference type="InterPro" id="IPR015943">
    <property type="entry name" value="WD40/YVTN_repeat-like_dom_sf"/>
</dbReference>
<keyword evidence="2" id="KW-0677">Repeat</keyword>
<dbReference type="SMART" id="SM00320">
    <property type="entry name" value="WD40"/>
    <property type="match status" value="4"/>
</dbReference>
<evidence type="ECO:0000256" key="2">
    <source>
        <dbReference type="ARBA" id="ARBA00022737"/>
    </source>
</evidence>
<evidence type="ECO:0000313" key="5">
    <source>
        <dbReference type="EMBL" id="GLD63373.1"/>
    </source>
</evidence>
<dbReference type="InterPro" id="IPR051179">
    <property type="entry name" value="WD_repeat_multifunction"/>
</dbReference>
<dbReference type="InterPro" id="IPR024977">
    <property type="entry name" value="Apc4-like_WD40_dom"/>
</dbReference>
<organism evidence="5 6">
    <name type="scientific">Lates japonicus</name>
    <name type="common">Japanese lates</name>
    <dbReference type="NCBI Taxonomy" id="270547"/>
    <lineage>
        <taxon>Eukaryota</taxon>
        <taxon>Metazoa</taxon>
        <taxon>Chordata</taxon>
        <taxon>Craniata</taxon>
        <taxon>Vertebrata</taxon>
        <taxon>Euteleostomi</taxon>
        <taxon>Actinopterygii</taxon>
        <taxon>Neopterygii</taxon>
        <taxon>Teleostei</taxon>
        <taxon>Neoteleostei</taxon>
        <taxon>Acanthomorphata</taxon>
        <taxon>Carangaria</taxon>
        <taxon>Carangaria incertae sedis</taxon>
        <taxon>Centropomidae</taxon>
        <taxon>Lates</taxon>
    </lineage>
</organism>